<dbReference type="InterPro" id="IPR050490">
    <property type="entry name" value="Bact_solute-bd_prot1"/>
</dbReference>
<evidence type="ECO:0000256" key="3">
    <source>
        <dbReference type="SAM" id="SignalP"/>
    </source>
</evidence>
<comment type="caution">
    <text evidence="4">The sequence shown here is derived from an EMBL/GenBank/DDBJ whole genome shotgun (WGS) entry which is preliminary data.</text>
</comment>
<dbReference type="Proteomes" id="UP000475214">
    <property type="component" value="Unassembled WGS sequence"/>
</dbReference>
<sequence>MRSSSMTRSGAVAAALGLGLVTTAACGGGGDDGDGAGASDLSMLIHVENNEIPGTLTTLSENQCATENEAAPLSVETVPQTNLDQQLQLLAGQGGLPTLYAAGNAPDLTKTLADSGHVLDFQEALTELDVIEHIEPAAISTIEGLYGGFNVLPFEYNIEGIWYNEALFDQHGVDVPQTWDELVAAAQTFADAGITPFSASGDQGWPITRLIGNYLFRSLGPDALQRVADGEASLTDPEYVEAAQAVADLGAAGFFGQGVGSIDMDTSTNEFLNGNAAMYYMGSWALSDFNDDERNDIGVENIGFMPFPDVQGGAGDRTQLAANVGLPVTMNAQAYGDATGAWLACITENYGSAALDEYNRVSGFAVNDPVDDVPQLTQEVQEQVSSTDQTVLWFEALFSTEATNTSQRNAAPLVTGSISAEEFMSMVQADLD</sequence>
<evidence type="ECO:0000313" key="4">
    <source>
        <dbReference type="EMBL" id="NED98934.1"/>
    </source>
</evidence>
<dbReference type="PROSITE" id="PS51257">
    <property type="entry name" value="PROKAR_LIPOPROTEIN"/>
    <property type="match status" value="1"/>
</dbReference>
<dbReference type="Gene3D" id="3.40.190.10">
    <property type="entry name" value="Periplasmic binding protein-like II"/>
    <property type="match status" value="2"/>
</dbReference>
<dbReference type="PANTHER" id="PTHR43649">
    <property type="entry name" value="ARABINOSE-BINDING PROTEIN-RELATED"/>
    <property type="match status" value="1"/>
</dbReference>
<organism evidence="4 5">
    <name type="scientific">Phytoactinopolyspora halotolerans</name>
    <dbReference type="NCBI Taxonomy" id="1981512"/>
    <lineage>
        <taxon>Bacteria</taxon>
        <taxon>Bacillati</taxon>
        <taxon>Actinomycetota</taxon>
        <taxon>Actinomycetes</taxon>
        <taxon>Jiangellales</taxon>
        <taxon>Jiangellaceae</taxon>
        <taxon>Phytoactinopolyspora</taxon>
    </lineage>
</organism>
<gene>
    <name evidence="4" type="ORF">G1H10_01985</name>
</gene>
<feature type="signal peptide" evidence="3">
    <location>
        <begin position="1"/>
        <end position="24"/>
    </location>
</feature>
<dbReference type="AlphaFoldDB" id="A0A6L9S0G6"/>
<keyword evidence="2" id="KW-0813">Transport</keyword>
<evidence type="ECO:0000256" key="1">
    <source>
        <dbReference type="ARBA" id="ARBA00008520"/>
    </source>
</evidence>
<dbReference type="PANTHER" id="PTHR43649:SF29">
    <property type="entry name" value="OSMOPROTECTIVE COMPOUNDS-BINDING PROTEIN GGTB"/>
    <property type="match status" value="1"/>
</dbReference>
<reference evidence="4 5" key="1">
    <citation type="submission" date="2020-02" db="EMBL/GenBank/DDBJ databases">
        <authorList>
            <person name="Li X.-J."/>
            <person name="Han X.-M."/>
        </authorList>
    </citation>
    <scope>NUCLEOTIDE SEQUENCE [LARGE SCALE GENOMIC DNA]</scope>
    <source>
        <strain evidence="4 5">CCTCC AB 2017055</strain>
    </source>
</reference>
<dbReference type="Pfam" id="PF01547">
    <property type="entry name" value="SBP_bac_1"/>
    <property type="match status" value="1"/>
</dbReference>
<name>A0A6L9S0G6_9ACTN</name>
<proteinExistence type="inferred from homology"/>
<dbReference type="InterPro" id="IPR006059">
    <property type="entry name" value="SBP"/>
</dbReference>
<keyword evidence="3" id="KW-0732">Signal</keyword>
<evidence type="ECO:0000313" key="5">
    <source>
        <dbReference type="Proteomes" id="UP000475214"/>
    </source>
</evidence>
<evidence type="ECO:0000256" key="2">
    <source>
        <dbReference type="ARBA" id="ARBA00022448"/>
    </source>
</evidence>
<accession>A0A6L9S0G6</accession>
<feature type="chain" id="PRO_5038940436" evidence="3">
    <location>
        <begin position="25"/>
        <end position="432"/>
    </location>
</feature>
<protein>
    <submittedName>
        <fullName evidence="4">Extracellular solute-binding protein</fullName>
    </submittedName>
</protein>
<dbReference type="EMBL" id="JAAGOA010000001">
    <property type="protein sequence ID" value="NED98934.1"/>
    <property type="molecule type" value="Genomic_DNA"/>
</dbReference>
<comment type="similarity">
    <text evidence="1">Belongs to the bacterial solute-binding protein 1 family.</text>
</comment>
<dbReference type="SUPFAM" id="SSF53850">
    <property type="entry name" value="Periplasmic binding protein-like II"/>
    <property type="match status" value="1"/>
</dbReference>
<keyword evidence="5" id="KW-1185">Reference proteome</keyword>
<dbReference type="RefSeq" id="WP_163731821.1">
    <property type="nucleotide sequence ID" value="NZ_JAAGOA010000001.1"/>
</dbReference>